<comment type="caution">
    <text evidence="2">The sequence shown here is derived from an EMBL/GenBank/DDBJ whole genome shotgun (WGS) entry which is preliminary data.</text>
</comment>
<accession>A0ABW3QD11</accession>
<evidence type="ECO:0000313" key="3">
    <source>
        <dbReference type="Proteomes" id="UP001597168"/>
    </source>
</evidence>
<dbReference type="Proteomes" id="UP001597168">
    <property type="component" value="Unassembled WGS sequence"/>
</dbReference>
<reference evidence="3" key="1">
    <citation type="journal article" date="2019" name="Int. J. Syst. Evol. Microbiol.">
        <title>The Global Catalogue of Microorganisms (GCM) 10K type strain sequencing project: providing services to taxonomists for standard genome sequencing and annotation.</title>
        <authorList>
            <consortium name="The Broad Institute Genomics Platform"/>
            <consortium name="The Broad Institute Genome Sequencing Center for Infectious Disease"/>
            <person name="Wu L."/>
            <person name="Ma J."/>
        </authorList>
    </citation>
    <scope>NUCLEOTIDE SEQUENCE [LARGE SCALE GENOMIC DNA]</scope>
    <source>
        <strain evidence="3">CCUG 60214</strain>
    </source>
</reference>
<gene>
    <name evidence="2" type="ORF">ACFQ3T_00395</name>
</gene>
<keyword evidence="1" id="KW-0812">Transmembrane</keyword>
<feature type="transmembrane region" description="Helical" evidence="1">
    <location>
        <begin position="73"/>
        <end position="96"/>
    </location>
</feature>
<protein>
    <submittedName>
        <fullName evidence="2">Uncharacterized protein</fullName>
    </submittedName>
</protein>
<evidence type="ECO:0000256" key="1">
    <source>
        <dbReference type="SAM" id="Phobius"/>
    </source>
</evidence>
<keyword evidence="1" id="KW-0472">Membrane</keyword>
<keyword evidence="1" id="KW-1133">Transmembrane helix</keyword>
<proteinExistence type="predicted"/>
<evidence type="ECO:0000313" key="2">
    <source>
        <dbReference type="EMBL" id="MFD1145577.1"/>
    </source>
</evidence>
<feature type="transmembrane region" description="Helical" evidence="1">
    <location>
        <begin position="40"/>
        <end position="61"/>
    </location>
</feature>
<keyword evidence="3" id="KW-1185">Reference proteome</keyword>
<dbReference type="EMBL" id="JBHTLK010000001">
    <property type="protein sequence ID" value="MFD1145577.1"/>
    <property type="molecule type" value="Genomic_DNA"/>
</dbReference>
<organism evidence="2 3">
    <name type="scientific">Saccharothrix hoggarensis</name>
    <dbReference type="NCBI Taxonomy" id="913853"/>
    <lineage>
        <taxon>Bacteria</taxon>
        <taxon>Bacillati</taxon>
        <taxon>Actinomycetota</taxon>
        <taxon>Actinomycetes</taxon>
        <taxon>Pseudonocardiales</taxon>
        <taxon>Pseudonocardiaceae</taxon>
        <taxon>Saccharothrix</taxon>
    </lineage>
</organism>
<sequence>MDGAGSTTWGIMTGVARRFPAKDRPGRDAWLGPLSLCLGLLSWPIPAGGAVLAAGAVACGVRSMATKTEYRLDWTAVTGTVIAVLQLFLSLMLLVMDVGGH</sequence>
<name>A0ABW3QD11_9PSEU</name>